<keyword evidence="2" id="KW-1185">Reference proteome</keyword>
<gene>
    <name evidence="1" type="ORF">APICC_05862</name>
</gene>
<name>A0A2A3EUC6_APICC</name>
<dbReference type="OrthoDB" id="686784at2759"/>
<organism evidence="1 2">
    <name type="scientific">Apis cerana cerana</name>
    <name type="common">Oriental honeybee</name>
    <dbReference type="NCBI Taxonomy" id="94128"/>
    <lineage>
        <taxon>Eukaryota</taxon>
        <taxon>Metazoa</taxon>
        <taxon>Ecdysozoa</taxon>
        <taxon>Arthropoda</taxon>
        <taxon>Hexapoda</taxon>
        <taxon>Insecta</taxon>
        <taxon>Pterygota</taxon>
        <taxon>Neoptera</taxon>
        <taxon>Endopterygota</taxon>
        <taxon>Hymenoptera</taxon>
        <taxon>Apocrita</taxon>
        <taxon>Aculeata</taxon>
        <taxon>Apoidea</taxon>
        <taxon>Anthophila</taxon>
        <taxon>Apidae</taxon>
        <taxon>Apis</taxon>
    </lineage>
</organism>
<sequence>MDQYLTTYKKDYPWPATRIKRKPTELDEYGACKCRDLPREIKPLTHCGDDYDWSRTGPMGRLLDPKLYPAKTGPHPETDVTRFDQPAVFMRKLEEKYPNLYGILQTTPIDEVIRRVDQDRLKTTYQLDYSERAARMMEEAEMGPCKIPKEEEKDIDCRPYARRPKIKVKHDDAIEKAKKKPKKAIEDEQETRLAPWRSEYQETINRLGQMIMKHKIHGKSSVGPTWAMAVS</sequence>
<dbReference type="Proteomes" id="UP000242457">
    <property type="component" value="Unassembled WGS sequence"/>
</dbReference>
<proteinExistence type="predicted"/>
<evidence type="ECO:0000313" key="2">
    <source>
        <dbReference type="Proteomes" id="UP000242457"/>
    </source>
</evidence>
<dbReference type="AlphaFoldDB" id="A0A2A3EUC6"/>
<reference evidence="1 2" key="1">
    <citation type="submission" date="2014-07" db="EMBL/GenBank/DDBJ databases">
        <title>Genomic and transcriptomic analysis on Apis cerana provide comprehensive insights into honey bee biology.</title>
        <authorList>
            <person name="Diao Q."/>
            <person name="Sun L."/>
            <person name="Zheng H."/>
            <person name="Zheng H."/>
            <person name="Xu S."/>
            <person name="Wang S."/>
            <person name="Zeng Z."/>
            <person name="Hu F."/>
            <person name="Su S."/>
            <person name="Wu J."/>
        </authorList>
    </citation>
    <scope>NUCLEOTIDE SEQUENCE [LARGE SCALE GENOMIC DNA]</scope>
    <source>
        <tissue evidence="1">Pupae without intestine</tissue>
    </source>
</reference>
<evidence type="ECO:0000313" key="1">
    <source>
        <dbReference type="EMBL" id="PBC34661.1"/>
    </source>
</evidence>
<dbReference type="EMBL" id="KZ288189">
    <property type="protein sequence ID" value="PBC34661.1"/>
    <property type="molecule type" value="Genomic_DNA"/>
</dbReference>
<accession>A0A2A3EUC6</accession>
<protein>
    <submittedName>
        <fullName evidence="1">Uncharacterized protein</fullName>
    </submittedName>
</protein>